<proteinExistence type="predicted"/>
<dbReference type="GO" id="GO:0005524">
    <property type="term" value="F:ATP binding"/>
    <property type="evidence" value="ECO:0007669"/>
    <property type="project" value="InterPro"/>
</dbReference>
<dbReference type="PANTHER" id="PTHR46638:SF1">
    <property type="entry name" value="CORRINOID ADENOSYLTRANSFERASE"/>
    <property type="match status" value="1"/>
</dbReference>
<dbReference type="EMBL" id="SOEG01000004">
    <property type="protein sequence ID" value="TDX52988.1"/>
    <property type="molecule type" value="Genomic_DNA"/>
</dbReference>
<dbReference type="RefSeq" id="WP_134115241.1">
    <property type="nucleotide sequence ID" value="NZ_SOEG01000004.1"/>
</dbReference>
<organism evidence="1 2">
    <name type="scientific">Orenia marismortui</name>
    <dbReference type="NCBI Taxonomy" id="46469"/>
    <lineage>
        <taxon>Bacteria</taxon>
        <taxon>Bacillati</taxon>
        <taxon>Bacillota</taxon>
        <taxon>Clostridia</taxon>
        <taxon>Halanaerobiales</taxon>
        <taxon>Halobacteroidaceae</taxon>
        <taxon>Orenia</taxon>
    </lineage>
</organism>
<comment type="caution">
    <text evidence="1">The sequence shown here is derived from an EMBL/GenBank/DDBJ whole genome shotgun (WGS) entry which is preliminary data.</text>
</comment>
<evidence type="ECO:0000313" key="1">
    <source>
        <dbReference type="EMBL" id="TDX52988.1"/>
    </source>
</evidence>
<dbReference type="InterPro" id="IPR003724">
    <property type="entry name" value="CblAdoTrfase_CobA"/>
</dbReference>
<dbReference type="PANTHER" id="PTHR46638">
    <property type="entry name" value="CORRINOID ADENOSYLTRANSFERASE"/>
    <property type="match status" value="1"/>
</dbReference>
<dbReference type="GO" id="GO:0008817">
    <property type="term" value="F:corrinoid adenosyltransferase activity"/>
    <property type="evidence" value="ECO:0007669"/>
    <property type="project" value="InterPro"/>
</dbReference>
<dbReference type="STRING" id="926561.GCA_000379025_00449"/>
<dbReference type="GO" id="GO:0009236">
    <property type="term" value="P:cobalamin biosynthetic process"/>
    <property type="evidence" value="ECO:0007669"/>
    <property type="project" value="InterPro"/>
</dbReference>
<accession>A0A4R8H0Q5</accession>
<name>A0A4R8H0Q5_9FIRM</name>
<evidence type="ECO:0000313" key="2">
    <source>
        <dbReference type="Proteomes" id="UP000295832"/>
    </source>
</evidence>
<sequence>MELKDKLTQGLVQVYTGNGKGKTTAALGLGLRAAGHGLEVEMIQYMKGSTYSGELFSTEQLSNFNIRQFGKGCPYAAGIRQGLMKCTACGDCFFKGEEDKDKKVHLKFVEWAYQYTKQVLGAGKKDLVILDEVNNALRYDLLKVEEILDLIKLKSDKTELVLTGRGMPEEILERADLVTEMKAIKHPYEQGIKSRWGIEY</sequence>
<dbReference type="Proteomes" id="UP000295832">
    <property type="component" value="Unassembled WGS sequence"/>
</dbReference>
<dbReference type="SUPFAM" id="SSF52540">
    <property type="entry name" value="P-loop containing nucleoside triphosphate hydrolases"/>
    <property type="match status" value="1"/>
</dbReference>
<dbReference type="CDD" id="cd00561">
    <property type="entry name" value="CobA_ACA"/>
    <property type="match status" value="1"/>
</dbReference>
<keyword evidence="1" id="KW-0808">Transferase</keyword>
<dbReference type="Pfam" id="PF02572">
    <property type="entry name" value="CobA_CobO_BtuR"/>
    <property type="match status" value="1"/>
</dbReference>
<dbReference type="InterPro" id="IPR027417">
    <property type="entry name" value="P-loop_NTPase"/>
</dbReference>
<dbReference type="Gene3D" id="3.40.50.300">
    <property type="entry name" value="P-loop containing nucleotide triphosphate hydrolases"/>
    <property type="match status" value="1"/>
</dbReference>
<gene>
    <name evidence="1" type="ORF">C7959_104116</name>
</gene>
<protein>
    <submittedName>
        <fullName evidence="1">Cob(I)alamin adenosyltransferase</fullName>
    </submittedName>
</protein>
<keyword evidence="2" id="KW-1185">Reference proteome</keyword>
<dbReference type="PIRSF" id="PIRSF015617">
    <property type="entry name" value="Adensltrnsf_CobA"/>
    <property type="match status" value="1"/>
</dbReference>
<reference evidence="1 2" key="1">
    <citation type="submission" date="2019-03" db="EMBL/GenBank/DDBJ databases">
        <title>Subsurface microbial communities from deep shales in Ohio and West Virginia, USA.</title>
        <authorList>
            <person name="Wrighton K."/>
        </authorList>
    </citation>
    <scope>NUCLEOTIDE SEQUENCE [LARGE SCALE GENOMIC DNA]</scope>
    <source>
        <strain evidence="1 2">MSL 6dP</strain>
    </source>
</reference>
<dbReference type="AlphaFoldDB" id="A0A4R8H0Q5"/>
<dbReference type="NCBIfam" id="TIGR00708">
    <property type="entry name" value="cobA"/>
    <property type="match status" value="1"/>
</dbReference>